<dbReference type="GO" id="GO:0006629">
    <property type="term" value="P:lipid metabolic process"/>
    <property type="evidence" value="ECO:0007669"/>
    <property type="project" value="UniProtKB-KW"/>
</dbReference>
<dbReference type="Gene3D" id="3.40.1090.10">
    <property type="entry name" value="Cytosolic phospholipase A2 catalytic domain"/>
    <property type="match status" value="1"/>
</dbReference>
<name>A0A5C8NED5_9ACTN</name>
<dbReference type="Pfam" id="PF01734">
    <property type="entry name" value="Patatin"/>
    <property type="match status" value="1"/>
</dbReference>
<comment type="caution">
    <text evidence="3">The sequence shown here is derived from an EMBL/GenBank/DDBJ whole genome shotgun (WGS) entry which is preliminary data.</text>
</comment>
<sequence>MNTSSSPTRALVLGGGGSTGNAWLVGVVGGLLEGGVDVTDADLIVGTSAGATAAVQITTADPAAVYTATLAPVQARQTGPGRPVSDQLERMLAIIDGSADVVEMRRRIGAAALERDAEADGTWQPQWRFTVAARLPSQDWPDRLIRLTVLEADTGEPAAFDRDSGVSLADAVAASCSSGLPFWIDGRPYLDGGYRANAENADVATGYDRVLVLSPFGGRSLHPEEWGTHLAAQVDALRAGGSAVEVIGPDSEELFGTNAMDVSLRPAAAQAGHADGKAAAERVAELWR</sequence>
<accession>A0A5C8NED5</accession>
<evidence type="ECO:0000256" key="1">
    <source>
        <dbReference type="ARBA" id="ARBA00023098"/>
    </source>
</evidence>
<proteinExistence type="predicted"/>
<reference evidence="3 4" key="1">
    <citation type="submission" date="2019-06" db="EMBL/GenBank/DDBJ databases">
        <title>Aeromicrobium sp. nov., isolated from a maize field.</title>
        <authorList>
            <person name="Lin S.-Y."/>
            <person name="Tsai C.-F."/>
            <person name="Young C.-C."/>
        </authorList>
    </citation>
    <scope>NUCLEOTIDE SEQUENCE [LARGE SCALE GENOMIC DNA]</scope>
    <source>
        <strain evidence="3 4">CC-CFT486</strain>
    </source>
</reference>
<gene>
    <name evidence="3" type="ORF">FHP06_14345</name>
</gene>
<evidence type="ECO:0000313" key="3">
    <source>
        <dbReference type="EMBL" id="TXL57225.1"/>
    </source>
</evidence>
<keyword evidence="4" id="KW-1185">Reference proteome</keyword>
<dbReference type="SUPFAM" id="SSF52151">
    <property type="entry name" value="FabD/lysophospholipase-like"/>
    <property type="match status" value="1"/>
</dbReference>
<organism evidence="3 4">
    <name type="scientific">Aeromicrobium terrae</name>
    <dbReference type="NCBI Taxonomy" id="2498846"/>
    <lineage>
        <taxon>Bacteria</taxon>
        <taxon>Bacillati</taxon>
        <taxon>Actinomycetota</taxon>
        <taxon>Actinomycetes</taxon>
        <taxon>Propionibacteriales</taxon>
        <taxon>Nocardioidaceae</taxon>
        <taxon>Aeromicrobium</taxon>
    </lineage>
</organism>
<dbReference type="AlphaFoldDB" id="A0A5C8NED5"/>
<keyword evidence="1" id="KW-0443">Lipid metabolism</keyword>
<dbReference type="RefSeq" id="WP_147687494.1">
    <property type="nucleotide sequence ID" value="NZ_VDUX01000008.1"/>
</dbReference>
<feature type="domain" description="PNPLA" evidence="2">
    <location>
        <begin position="11"/>
        <end position="197"/>
    </location>
</feature>
<dbReference type="InterPro" id="IPR002641">
    <property type="entry name" value="PNPLA_dom"/>
</dbReference>
<evidence type="ECO:0000313" key="4">
    <source>
        <dbReference type="Proteomes" id="UP000321571"/>
    </source>
</evidence>
<dbReference type="Proteomes" id="UP000321571">
    <property type="component" value="Unassembled WGS sequence"/>
</dbReference>
<dbReference type="EMBL" id="VDUX01000008">
    <property type="protein sequence ID" value="TXL57225.1"/>
    <property type="molecule type" value="Genomic_DNA"/>
</dbReference>
<dbReference type="InterPro" id="IPR016035">
    <property type="entry name" value="Acyl_Trfase/lysoPLipase"/>
</dbReference>
<dbReference type="OrthoDB" id="2339873at2"/>
<protein>
    <submittedName>
        <fullName evidence="3">Patatin-like phospholipase family protein</fullName>
    </submittedName>
</protein>
<evidence type="ECO:0000259" key="2">
    <source>
        <dbReference type="Pfam" id="PF01734"/>
    </source>
</evidence>